<keyword evidence="10" id="KW-1185">Reference proteome</keyword>
<dbReference type="InterPro" id="IPR003423">
    <property type="entry name" value="OMP_efflux"/>
</dbReference>
<evidence type="ECO:0000256" key="4">
    <source>
        <dbReference type="ARBA" id="ARBA00022692"/>
    </source>
</evidence>
<dbReference type="Gene3D" id="1.20.1600.10">
    <property type="entry name" value="Outer membrane efflux proteins (OEP)"/>
    <property type="match status" value="1"/>
</dbReference>
<dbReference type="PIRSF" id="PIRSF001892">
    <property type="entry name" value="CyaE"/>
    <property type="match status" value="1"/>
</dbReference>
<dbReference type="PANTHER" id="PTHR30026:SF20">
    <property type="entry name" value="OUTER MEMBRANE PROTEIN TOLC"/>
    <property type="match status" value="1"/>
</dbReference>
<dbReference type="Proteomes" id="UP000676246">
    <property type="component" value="Unassembled WGS sequence"/>
</dbReference>
<evidence type="ECO:0000256" key="2">
    <source>
        <dbReference type="ARBA" id="ARBA00022448"/>
    </source>
</evidence>
<dbReference type="SUPFAM" id="SSF56954">
    <property type="entry name" value="Outer membrane efflux proteins (OEP)"/>
    <property type="match status" value="1"/>
</dbReference>
<proteinExistence type="inferred from homology"/>
<comment type="subcellular location">
    <subcellularLocation>
        <location evidence="7">Cell outer membrane</location>
        <topology evidence="7">Peripheral membrane protein</topology>
    </subcellularLocation>
</comment>
<dbReference type="AlphaFoldDB" id="A0A940Y8B8"/>
<comment type="caution">
    <text evidence="9">The sequence shown here is derived from an EMBL/GenBank/DDBJ whole genome shotgun (WGS) entry which is preliminary data.</text>
</comment>
<feature type="chain" id="PRO_5037509112" description="Protein CyaE" evidence="8">
    <location>
        <begin position="20"/>
        <end position="456"/>
    </location>
</feature>
<keyword evidence="2 7" id="KW-0813">Transport</keyword>
<organism evidence="9 10">
    <name type="scientific">Ideonella alba</name>
    <dbReference type="NCBI Taxonomy" id="2824118"/>
    <lineage>
        <taxon>Bacteria</taxon>
        <taxon>Pseudomonadati</taxon>
        <taxon>Pseudomonadota</taxon>
        <taxon>Betaproteobacteria</taxon>
        <taxon>Burkholderiales</taxon>
        <taxon>Sphaerotilaceae</taxon>
        <taxon>Ideonella</taxon>
    </lineage>
</organism>
<dbReference type="RefSeq" id="WP_210852390.1">
    <property type="nucleotide sequence ID" value="NZ_JAGQDD010000003.1"/>
</dbReference>
<keyword evidence="6 7" id="KW-0998">Cell outer membrane</keyword>
<dbReference type="EMBL" id="JAGQDD010000003">
    <property type="protein sequence ID" value="MBQ0930040.1"/>
    <property type="molecule type" value="Genomic_DNA"/>
</dbReference>
<evidence type="ECO:0000256" key="8">
    <source>
        <dbReference type="SAM" id="SignalP"/>
    </source>
</evidence>
<sequence length="456" mass="47656">MRRPLGLLLLGLWAAAAPAQGLRLDPQAVEPPAAAAPATAPGLDSLQLGAGCAAEAPRPTAWSLPAAIEGVVCHALGVRRGAGLVQQARAADRVAGQAWWPALNAAGGVDARNGYGQSAFAELRADIVLFDFGQRSAAARESGAALAAALDAQRAEVLTAIGQAALLYTTAQAAQDKVDALAGVLRQAEANSQLVEARRSAGAASLAERYRADTATAQARAEHARALGAWLVARGTLAVALGLPASEVIELEAGPVTDEGDAPDLDALIAEARERHPQVLAARARLAEVQARIDGARAGRWGSIGASAQTGRTRSSNDLQVRSVTTGSLSWSLPLYDRGVTSGRVADAQAQQQVRQAELADALAQTEALVWEQGRLLQSERHAWREMRRARDSAEAALQAVAERYRLGVGGFGDVLQAQDALAQASLQWADSRAAWLRARWRLAAAVGRLGPLAFE</sequence>
<protein>
    <recommendedName>
        <fullName evidence="7">Protein CyaE</fullName>
    </recommendedName>
</protein>
<keyword evidence="4" id="KW-0812">Transmembrane</keyword>
<keyword evidence="8" id="KW-0732">Signal</keyword>
<reference evidence="9 10" key="1">
    <citation type="submission" date="2021-04" db="EMBL/GenBank/DDBJ databases">
        <title>The genome sequence of Ideonella sp. 3Y2.</title>
        <authorList>
            <person name="Liu Y."/>
        </authorList>
    </citation>
    <scope>NUCLEOTIDE SEQUENCE [LARGE SCALE GENOMIC DNA]</scope>
    <source>
        <strain evidence="9 10">3Y2</strain>
    </source>
</reference>
<dbReference type="GO" id="GO:0009279">
    <property type="term" value="C:cell outer membrane"/>
    <property type="evidence" value="ECO:0007669"/>
    <property type="project" value="UniProtKB-SubCell"/>
</dbReference>
<dbReference type="InterPro" id="IPR051906">
    <property type="entry name" value="TolC-like"/>
</dbReference>
<dbReference type="GO" id="GO:0031640">
    <property type="term" value="P:killing of cells of another organism"/>
    <property type="evidence" value="ECO:0007669"/>
    <property type="project" value="UniProtKB-KW"/>
</dbReference>
<evidence type="ECO:0000256" key="1">
    <source>
        <dbReference type="ARBA" id="ARBA00007613"/>
    </source>
</evidence>
<evidence type="ECO:0000313" key="9">
    <source>
        <dbReference type="EMBL" id="MBQ0930040.1"/>
    </source>
</evidence>
<evidence type="ECO:0000256" key="5">
    <source>
        <dbReference type="ARBA" id="ARBA00023136"/>
    </source>
</evidence>
<evidence type="ECO:0000313" key="10">
    <source>
        <dbReference type="Proteomes" id="UP000676246"/>
    </source>
</evidence>
<evidence type="ECO:0000256" key="6">
    <source>
        <dbReference type="ARBA" id="ARBA00023237"/>
    </source>
</evidence>
<evidence type="ECO:0000256" key="3">
    <source>
        <dbReference type="ARBA" id="ARBA00022452"/>
    </source>
</evidence>
<dbReference type="GO" id="GO:0015562">
    <property type="term" value="F:efflux transmembrane transporter activity"/>
    <property type="evidence" value="ECO:0007669"/>
    <property type="project" value="InterPro"/>
</dbReference>
<dbReference type="InterPro" id="IPR028351">
    <property type="entry name" value="CyaE"/>
</dbReference>
<dbReference type="GO" id="GO:1990281">
    <property type="term" value="C:efflux pump complex"/>
    <property type="evidence" value="ECO:0007669"/>
    <property type="project" value="TreeGrafter"/>
</dbReference>
<gene>
    <name evidence="9" type="ORF">KAK03_06025</name>
</gene>
<name>A0A940Y8B8_9BURK</name>
<dbReference type="Pfam" id="PF02321">
    <property type="entry name" value="OEP"/>
    <property type="match status" value="2"/>
</dbReference>
<feature type="signal peptide" evidence="8">
    <location>
        <begin position="1"/>
        <end position="19"/>
    </location>
</feature>
<keyword evidence="7" id="KW-0354">Hemolysis</keyword>
<dbReference type="GO" id="GO:0015288">
    <property type="term" value="F:porin activity"/>
    <property type="evidence" value="ECO:0007669"/>
    <property type="project" value="TreeGrafter"/>
</dbReference>
<evidence type="ECO:0000256" key="7">
    <source>
        <dbReference type="PIRNR" id="PIRNR001892"/>
    </source>
</evidence>
<keyword evidence="7" id="KW-0204">Cytolysis</keyword>
<comment type="function">
    <text evidence="7">CyaE is necessary for transport of calmodulin-sensitive adenylate cyclase-hemolysin (cyclolysin).</text>
</comment>
<keyword evidence="3" id="KW-1134">Transmembrane beta strand</keyword>
<dbReference type="PANTHER" id="PTHR30026">
    <property type="entry name" value="OUTER MEMBRANE PROTEIN TOLC"/>
    <property type="match status" value="1"/>
</dbReference>
<keyword evidence="5 7" id="KW-0472">Membrane</keyword>
<accession>A0A940Y8B8</accession>
<comment type="similarity">
    <text evidence="1 7">Belongs to the outer membrane factor (OMF) (TC 1.B.17) family.</text>
</comment>